<gene>
    <name evidence="4" type="ORF">EZM97_04575</name>
</gene>
<feature type="domain" description="FAD/NAD(P)-binding" evidence="3">
    <location>
        <begin position="5"/>
        <end position="315"/>
    </location>
</feature>
<dbReference type="GO" id="GO:0016491">
    <property type="term" value="F:oxidoreductase activity"/>
    <property type="evidence" value="ECO:0007669"/>
    <property type="project" value="UniProtKB-KW"/>
</dbReference>
<proteinExistence type="predicted"/>
<feature type="domain" description="BFD-like [2Fe-2S]-binding" evidence="2">
    <location>
        <begin position="387"/>
        <end position="430"/>
    </location>
</feature>
<dbReference type="InterPro" id="IPR007419">
    <property type="entry name" value="BFD-like_2Fe2S-bd_dom"/>
</dbReference>
<dbReference type="EMBL" id="SJTG01000001">
    <property type="protein sequence ID" value="TCI12628.1"/>
    <property type="molecule type" value="Genomic_DNA"/>
</dbReference>
<evidence type="ECO:0000259" key="2">
    <source>
        <dbReference type="Pfam" id="PF04324"/>
    </source>
</evidence>
<comment type="caution">
    <text evidence="4">The sequence shown here is derived from an EMBL/GenBank/DDBJ whole genome shotgun (WGS) entry which is preliminary data.</text>
</comment>
<dbReference type="InterPro" id="IPR036188">
    <property type="entry name" value="FAD/NAD-bd_sf"/>
</dbReference>
<dbReference type="Proteomes" id="UP000291822">
    <property type="component" value="Unassembled WGS sequence"/>
</dbReference>
<dbReference type="InterPro" id="IPR023753">
    <property type="entry name" value="FAD/NAD-binding_dom"/>
</dbReference>
<dbReference type="Pfam" id="PF07992">
    <property type="entry name" value="Pyr_redox_2"/>
    <property type="match status" value="1"/>
</dbReference>
<keyword evidence="5" id="KW-1185">Reference proteome</keyword>
<reference evidence="4 5" key="1">
    <citation type="submission" date="2019-02" db="EMBL/GenBank/DDBJ databases">
        <title>Dyella amyloliquefaciens sp. nov., isolated from forest soil.</title>
        <authorList>
            <person name="Gao Z.-H."/>
            <person name="Qiu L.-H."/>
        </authorList>
    </citation>
    <scope>NUCLEOTIDE SEQUENCE [LARGE SCALE GENOMIC DNA]</scope>
    <source>
        <strain evidence="4 5">KACC 12747</strain>
    </source>
</reference>
<accession>A0A4R0YZW6</accession>
<dbReference type="InterPro" id="IPR041854">
    <property type="entry name" value="BFD-like_2Fe2S-bd_dom_sf"/>
</dbReference>
<dbReference type="InterPro" id="IPR051691">
    <property type="entry name" value="Metab_Enz_Cyan_OpOx_G3PDH"/>
</dbReference>
<keyword evidence="1" id="KW-0560">Oxidoreductase</keyword>
<evidence type="ECO:0000313" key="5">
    <source>
        <dbReference type="Proteomes" id="UP000291822"/>
    </source>
</evidence>
<dbReference type="InterPro" id="IPR017224">
    <property type="entry name" value="Opine_Oxase_asu/HCN_bsu"/>
</dbReference>
<evidence type="ECO:0000256" key="1">
    <source>
        <dbReference type="ARBA" id="ARBA00023002"/>
    </source>
</evidence>
<dbReference type="Gene3D" id="3.50.50.60">
    <property type="entry name" value="FAD/NAD(P)-binding domain"/>
    <property type="match status" value="2"/>
</dbReference>
<dbReference type="PRINTS" id="PR00411">
    <property type="entry name" value="PNDRDTASEI"/>
</dbReference>
<protein>
    <submittedName>
        <fullName evidence="4">NAD(P)/FAD-dependent oxidoreductase</fullName>
    </submittedName>
</protein>
<organism evidence="4 5">
    <name type="scientific">Dyella soli</name>
    <dbReference type="NCBI Taxonomy" id="522319"/>
    <lineage>
        <taxon>Bacteria</taxon>
        <taxon>Pseudomonadati</taxon>
        <taxon>Pseudomonadota</taxon>
        <taxon>Gammaproteobacteria</taxon>
        <taxon>Lysobacterales</taxon>
        <taxon>Rhodanobacteraceae</taxon>
        <taxon>Dyella</taxon>
    </lineage>
</organism>
<evidence type="ECO:0000313" key="4">
    <source>
        <dbReference type="EMBL" id="TCI12628.1"/>
    </source>
</evidence>
<dbReference type="PRINTS" id="PR00368">
    <property type="entry name" value="FADPNR"/>
</dbReference>
<dbReference type="PIRSF" id="PIRSF037495">
    <property type="entry name" value="Opine_OX_OoxA/HcnB"/>
    <property type="match status" value="1"/>
</dbReference>
<dbReference type="PANTHER" id="PTHR42949">
    <property type="entry name" value="ANAEROBIC GLYCEROL-3-PHOSPHATE DEHYDROGENASE SUBUNIT B"/>
    <property type="match status" value="1"/>
</dbReference>
<dbReference type="CDD" id="cd19946">
    <property type="entry name" value="GlpA-like_Fer2_BFD-like"/>
    <property type="match status" value="1"/>
</dbReference>
<dbReference type="PANTHER" id="PTHR42949:SF3">
    <property type="entry name" value="ANAEROBIC GLYCEROL-3-PHOSPHATE DEHYDROGENASE SUBUNIT B"/>
    <property type="match status" value="1"/>
</dbReference>
<dbReference type="RefSeq" id="WP_131150595.1">
    <property type="nucleotide sequence ID" value="NZ_SJTG01000001.1"/>
</dbReference>
<dbReference type="Pfam" id="PF04324">
    <property type="entry name" value="Fer2_BFD"/>
    <property type="match status" value="1"/>
</dbReference>
<dbReference type="Gene3D" id="1.10.10.1100">
    <property type="entry name" value="BFD-like [2Fe-2S]-binding domain"/>
    <property type="match status" value="1"/>
</dbReference>
<dbReference type="SUPFAM" id="SSF51905">
    <property type="entry name" value="FAD/NAD(P)-binding domain"/>
    <property type="match status" value="1"/>
</dbReference>
<sequence>MTAPVVIVGAGPAGMAATVTLARHGVRSVIVDEAPRVGGVVYRGPLREGVSLDYLGARYRKRMQALHAEFGASSDFVDVRLGRRVIGGHAGRDGHGHLQAWSRSNDCIEHLAFSQALLSPGCHERSVPFPGWTLPGVMLLGGMQLQIKSFVTRPMGSTVLVGTGPLLPLVACQLVRAGCKVEGIFESSPFHRMARQVRALMQQPQTMLDGMTMLAYLRMRGVPLHYGWGIVDAQGDASLSAVRVAPYDLQWRADLTKAVTIEAASLGVGYGFIPRTQITQQFGLDHGYDGLGVFRPVVDDWQRSSQSAVHVAGDAGGLRGGDAALLSGRIAALSILCQRGVLSDEEASAMRAPMLHKMKAIGQFREGINDFTRRGAGQLSLAQADTIICRCENVTRGDVDRAIDQGVTDLVSLKMRTRAGMGDCQGKMCVGYCSDRLRMHSGKQDVGWIRPRFPQDPVPFSAFASPVGKGAVA</sequence>
<name>A0A4R0YZW6_9GAMM</name>
<evidence type="ECO:0000259" key="3">
    <source>
        <dbReference type="Pfam" id="PF07992"/>
    </source>
</evidence>
<dbReference type="AlphaFoldDB" id="A0A4R0YZW6"/>